<comment type="subcellular location">
    <subcellularLocation>
        <location evidence="1">Membrane</location>
        <topology evidence="1">Multi-pass membrane protein</topology>
    </subcellularLocation>
</comment>
<keyword evidence="5 6" id="KW-0472">Membrane</keyword>
<sequence>MKFLGFALFDIGRRIKREASVEKVLRNDQPHNDRVSPHSQNRTPLPTKQLVALCLMRFAEPVSFSVIFPFINQMIEEVGVTNDPKAIGYYSGFVEGVFALAQFCTVCFWGSLSDRIGRRPVLILGLCGVIASTILFGTSRSFFMMVVARALSGALSGNVAVIKSALAEITDETNQGAAFAYLPLCWSVGSLIARISSYRDVGEPIPSMWDILRNISVQRVLVAYAFMALISVSLNAVCVLWLYTPIKLGGVGFSTSEIGVTLAVSGLLTTIVAVIVFPPIERWVGVVTLYKFGMAMQVVSVTTFPLAHALALAAGNKGAYLGASIMLSVRCIAGIVFVCNMLLVNRSAPSRRSLGAVNGLAQMVASASRALGPGAATSLFAISVQKNLLGGSLVWFVLAAIGILGLVAACRIPSDRPAPVPDPERELELDCRA</sequence>
<dbReference type="Pfam" id="PF07690">
    <property type="entry name" value="MFS_1"/>
    <property type="match status" value="1"/>
</dbReference>
<dbReference type="InterPro" id="IPR036259">
    <property type="entry name" value="MFS_trans_sf"/>
</dbReference>
<comment type="caution">
    <text evidence="8">The sequence shown here is derived from an EMBL/GenBank/DDBJ whole genome shotgun (WGS) entry which is preliminary data.</text>
</comment>
<dbReference type="Gene3D" id="1.20.1250.20">
    <property type="entry name" value="MFS general substrate transporter like domains"/>
    <property type="match status" value="2"/>
</dbReference>
<keyword evidence="2" id="KW-0813">Transport</keyword>
<keyword evidence="3 6" id="KW-0812">Transmembrane</keyword>
<dbReference type="InterPro" id="IPR011701">
    <property type="entry name" value="MFS"/>
</dbReference>
<dbReference type="AlphaFoldDB" id="A0A8H2WQH4"/>
<proteinExistence type="predicted"/>
<reference evidence="8" key="1">
    <citation type="submission" date="2021-01" db="EMBL/GenBank/DDBJ databases">
        <authorList>
            <person name="Kaushik A."/>
        </authorList>
    </citation>
    <scope>NUCLEOTIDE SEQUENCE</scope>
    <source>
        <strain evidence="8">AG3-T5</strain>
    </source>
</reference>
<protein>
    <recommendedName>
        <fullName evidence="7">Major facilitator superfamily (MFS) profile domain-containing protein</fullName>
    </recommendedName>
</protein>
<evidence type="ECO:0000256" key="6">
    <source>
        <dbReference type="SAM" id="Phobius"/>
    </source>
</evidence>
<dbReference type="PANTHER" id="PTHR23504:SF15">
    <property type="entry name" value="MAJOR FACILITATOR SUPERFAMILY (MFS) PROFILE DOMAIN-CONTAINING PROTEIN"/>
    <property type="match status" value="1"/>
</dbReference>
<evidence type="ECO:0000256" key="1">
    <source>
        <dbReference type="ARBA" id="ARBA00004141"/>
    </source>
</evidence>
<feature type="transmembrane region" description="Helical" evidence="6">
    <location>
        <begin position="320"/>
        <end position="344"/>
    </location>
</feature>
<dbReference type="Proteomes" id="UP000663841">
    <property type="component" value="Unassembled WGS sequence"/>
</dbReference>
<dbReference type="PROSITE" id="PS50850">
    <property type="entry name" value="MFS"/>
    <property type="match status" value="1"/>
</dbReference>
<feature type="transmembrane region" description="Helical" evidence="6">
    <location>
        <begin position="220"/>
        <end position="243"/>
    </location>
</feature>
<dbReference type="CDD" id="cd17330">
    <property type="entry name" value="MFS_SLC46_TetA_like"/>
    <property type="match status" value="1"/>
</dbReference>
<evidence type="ECO:0000313" key="9">
    <source>
        <dbReference type="Proteomes" id="UP000663841"/>
    </source>
</evidence>
<evidence type="ECO:0000256" key="4">
    <source>
        <dbReference type="ARBA" id="ARBA00022989"/>
    </source>
</evidence>
<feature type="transmembrane region" description="Helical" evidence="6">
    <location>
        <begin position="258"/>
        <end position="280"/>
    </location>
</feature>
<keyword evidence="4 6" id="KW-1133">Transmembrane helix</keyword>
<dbReference type="InterPro" id="IPR020846">
    <property type="entry name" value="MFS_dom"/>
</dbReference>
<evidence type="ECO:0000256" key="3">
    <source>
        <dbReference type="ARBA" id="ARBA00022692"/>
    </source>
</evidence>
<organism evidence="8 9">
    <name type="scientific">Rhizoctonia solani</name>
    <dbReference type="NCBI Taxonomy" id="456999"/>
    <lineage>
        <taxon>Eukaryota</taxon>
        <taxon>Fungi</taxon>
        <taxon>Dikarya</taxon>
        <taxon>Basidiomycota</taxon>
        <taxon>Agaricomycotina</taxon>
        <taxon>Agaricomycetes</taxon>
        <taxon>Cantharellales</taxon>
        <taxon>Ceratobasidiaceae</taxon>
        <taxon>Rhizoctonia</taxon>
    </lineage>
</organism>
<dbReference type="GO" id="GO:0016020">
    <property type="term" value="C:membrane"/>
    <property type="evidence" value="ECO:0007669"/>
    <property type="project" value="UniProtKB-SubCell"/>
</dbReference>
<evidence type="ECO:0000313" key="8">
    <source>
        <dbReference type="EMBL" id="CAE6394761.1"/>
    </source>
</evidence>
<dbReference type="PANTHER" id="PTHR23504">
    <property type="entry name" value="MAJOR FACILITATOR SUPERFAMILY DOMAIN-CONTAINING PROTEIN 10"/>
    <property type="match status" value="1"/>
</dbReference>
<feature type="transmembrane region" description="Helical" evidence="6">
    <location>
        <begin position="388"/>
        <end position="409"/>
    </location>
</feature>
<feature type="transmembrane region" description="Helical" evidence="6">
    <location>
        <begin position="292"/>
        <end position="314"/>
    </location>
</feature>
<name>A0A8H2WQH4_9AGAM</name>
<feature type="transmembrane region" description="Helical" evidence="6">
    <location>
        <begin position="121"/>
        <end position="143"/>
    </location>
</feature>
<evidence type="ECO:0000256" key="2">
    <source>
        <dbReference type="ARBA" id="ARBA00022448"/>
    </source>
</evidence>
<dbReference type="SUPFAM" id="SSF103473">
    <property type="entry name" value="MFS general substrate transporter"/>
    <property type="match status" value="1"/>
</dbReference>
<feature type="domain" description="Major facilitator superfamily (MFS) profile" evidence="7">
    <location>
        <begin position="49"/>
        <end position="433"/>
    </location>
</feature>
<evidence type="ECO:0000256" key="5">
    <source>
        <dbReference type="ARBA" id="ARBA00023136"/>
    </source>
</evidence>
<evidence type="ECO:0000259" key="7">
    <source>
        <dbReference type="PROSITE" id="PS50850"/>
    </source>
</evidence>
<gene>
    <name evidence="8" type="ORF">RDB_LOCUS846</name>
</gene>
<dbReference type="GO" id="GO:0022857">
    <property type="term" value="F:transmembrane transporter activity"/>
    <property type="evidence" value="ECO:0007669"/>
    <property type="project" value="InterPro"/>
</dbReference>
<accession>A0A8H2WQH4</accession>
<dbReference type="EMBL" id="CAJMWW010000002">
    <property type="protein sequence ID" value="CAE6394761.1"/>
    <property type="molecule type" value="Genomic_DNA"/>
</dbReference>